<dbReference type="RefSeq" id="XP_006692849.1">
    <property type="nucleotide sequence ID" value="XM_006692786.1"/>
</dbReference>
<dbReference type="HOGENOM" id="CLU_022340_2_0_1"/>
<dbReference type="OrthoDB" id="5420391at2759"/>
<feature type="compositionally biased region" description="Polar residues" evidence="1">
    <location>
        <begin position="41"/>
        <end position="51"/>
    </location>
</feature>
<dbReference type="OMA" id="EWDAWDD"/>
<keyword evidence="3" id="KW-1185">Reference proteome</keyword>
<accession>G0S528</accession>
<sequence>MSADLWAAFGASTQSSTSSASQNTAQDPSDPFSLFSFEPTVLQSQEQNLQRSSTTTTTPTPSSPWTTSTASQQRASTGWGDLSAFGSLGGSVIQARPSQVTQQQSPTVDDDDEGWGEFEVAQANPPPPFQPAPVVNNDQDKPRTRPVRAPTIDMLTNRLVDVSLESPASEPWQQRPSWETERPQQPKKPAVNPDPNVLFDADFENGLDEDDDFGEFETGKPASALPDISAPAKPSIDLLSLELTPTSTPPPAQPKKQPAGLTLSNAGLNIQATLSSGVPKSPYPEAPKSPYGSFQERKPDALKELQVKTPTATSFAQNAQTASPSPVTAWPSIENDSFCKEWEEFKDLPDPTDKSAPSKSTAPKSNAASKAAASDWEDWQEWTTPKDTATVNKSDTSDLFSSNLISTPSVPDDKPGPPPTNIPPPAILLSLFPSLLDLTSAPLLKPLLTLPPSSPTYRAVVSSPKTLTFLRGYLALATVAARIMAGRKLRWHRDKFLAQGMSISAATGASRGGRGMKLAGLDKSQVAREDGETAEVLAVWKDKVVGRLRGVVAAVNAAQKLGAETGERPLRVPEMGGGGVNGFVVSTAKGVPTAPKPCVVCGLRRDERVAKVDVDVEDLFGEWWVEFWGHRECRNFWLEHEKELRSR</sequence>
<feature type="region of interest" description="Disordered" evidence="1">
    <location>
        <begin position="1"/>
        <end position="422"/>
    </location>
</feature>
<keyword evidence="2" id="KW-0396">Initiation factor</keyword>
<evidence type="ECO:0000313" key="2">
    <source>
        <dbReference type="EMBL" id="EGS20553.1"/>
    </source>
</evidence>
<feature type="compositionally biased region" description="Low complexity" evidence="1">
    <location>
        <begin position="11"/>
        <end position="26"/>
    </location>
</feature>
<feature type="compositionally biased region" description="Polar residues" evidence="1">
    <location>
        <begin position="262"/>
        <end position="278"/>
    </location>
</feature>
<evidence type="ECO:0000256" key="1">
    <source>
        <dbReference type="SAM" id="MobiDB-lite"/>
    </source>
</evidence>
<protein>
    <submittedName>
        <fullName evidence="2">Putative transcription initiation factor</fullName>
    </submittedName>
</protein>
<dbReference type="GeneID" id="18256424"/>
<organism evidence="3">
    <name type="scientific">Chaetomium thermophilum (strain DSM 1495 / CBS 144.50 / IMI 039719)</name>
    <name type="common">Thermochaetoides thermophila</name>
    <dbReference type="NCBI Taxonomy" id="759272"/>
    <lineage>
        <taxon>Eukaryota</taxon>
        <taxon>Fungi</taxon>
        <taxon>Dikarya</taxon>
        <taxon>Ascomycota</taxon>
        <taxon>Pezizomycotina</taxon>
        <taxon>Sordariomycetes</taxon>
        <taxon>Sordariomycetidae</taxon>
        <taxon>Sordariales</taxon>
        <taxon>Chaetomiaceae</taxon>
        <taxon>Thermochaetoides</taxon>
    </lineage>
</organism>
<evidence type="ECO:0000313" key="3">
    <source>
        <dbReference type="Proteomes" id="UP000008066"/>
    </source>
</evidence>
<feature type="compositionally biased region" description="Polar residues" evidence="1">
    <location>
        <begin position="381"/>
        <end position="407"/>
    </location>
</feature>
<dbReference type="EMBL" id="GL988041">
    <property type="protein sequence ID" value="EGS20553.1"/>
    <property type="molecule type" value="Genomic_DNA"/>
</dbReference>
<dbReference type="AlphaFoldDB" id="G0S528"/>
<feature type="compositionally biased region" description="Acidic residues" evidence="1">
    <location>
        <begin position="201"/>
        <end position="215"/>
    </location>
</feature>
<name>G0S528_CHATD</name>
<dbReference type="PANTHER" id="PTHR42084:SF1">
    <property type="entry name" value="SERINE_THREONINE-PROTEIN KINASE PPK6"/>
    <property type="match status" value="1"/>
</dbReference>
<keyword evidence="2" id="KW-0648">Protein biosynthesis</keyword>
<feature type="compositionally biased region" description="Polar residues" evidence="1">
    <location>
        <begin position="96"/>
        <end position="107"/>
    </location>
</feature>
<feature type="compositionally biased region" description="Polar residues" evidence="1">
    <location>
        <begin position="308"/>
        <end position="326"/>
    </location>
</feature>
<dbReference type="PANTHER" id="PTHR42084">
    <property type="entry name" value="YALI0E26631P"/>
    <property type="match status" value="1"/>
</dbReference>
<proteinExistence type="predicted"/>
<gene>
    <name evidence="2" type="ORF">CTHT_0023860</name>
</gene>
<dbReference type="KEGG" id="cthr:CTHT_0023860"/>
<feature type="compositionally biased region" description="Basic and acidic residues" evidence="1">
    <location>
        <begin position="337"/>
        <end position="353"/>
    </location>
</feature>
<feature type="compositionally biased region" description="Basic and acidic residues" evidence="1">
    <location>
        <begin position="295"/>
        <end position="306"/>
    </location>
</feature>
<feature type="compositionally biased region" description="Low complexity" evidence="1">
    <location>
        <begin position="354"/>
        <end position="374"/>
    </location>
</feature>
<dbReference type="Proteomes" id="UP000008066">
    <property type="component" value="Unassembled WGS sequence"/>
</dbReference>
<dbReference type="eggNOG" id="ENOG502SAHR">
    <property type="taxonomic scope" value="Eukaryota"/>
</dbReference>
<reference evidence="2 3" key="1">
    <citation type="journal article" date="2011" name="Cell">
        <title>Insight into structure and assembly of the nuclear pore complex by utilizing the genome of a eukaryotic thermophile.</title>
        <authorList>
            <person name="Amlacher S."/>
            <person name="Sarges P."/>
            <person name="Flemming D."/>
            <person name="van Noort V."/>
            <person name="Kunze R."/>
            <person name="Devos D.P."/>
            <person name="Arumugam M."/>
            <person name="Bork P."/>
            <person name="Hurt E."/>
        </authorList>
    </citation>
    <scope>NUCLEOTIDE SEQUENCE [LARGE SCALE GENOMIC DNA]</scope>
    <source>
        <strain evidence="3">DSM 1495 / CBS 144.50 / IMI 039719</strain>
    </source>
</reference>
<feature type="compositionally biased region" description="Low complexity" evidence="1">
    <location>
        <begin position="52"/>
        <end position="77"/>
    </location>
</feature>
<dbReference type="GO" id="GO:0003743">
    <property type="term" value="F:translation initiation factor activity"/>
    <property type="evidence" value="ECO:0007669"/>
    <property type="project" value="UniProtKB-KW"/>
</dbReference>